<reference evidence="1 2" key="1">
    <citation type="submission" date="2023-04" db="EMBL/GenBank/DDBJ databases">
        <title>Genome of Basidiobolus ranarum AG-B5.</title>
        <authorList>
            <person name="Stajich J.E."/>
            <person name="Carter-House D."/>
            <person name="Gryganskyi A."/>
        </authorList>
    </citation>
    <scope>NUCLEOTIDE SEQUENCE [LARGE SCALE GENOMIC DNA]</scope>
    <source>
        <strain evidence="1 2">AG-B5</strain>
    </source>
</reference>
<evidence type="ECO:0000313" key="2">
    <source>
        <dbReference type="Proteomes" id="UP001479436"/>
    </source>
</evidence>
<name>A0ABR2VTG1_9FUNG</name>
<accession>A0ABR2VTG1</accession>
<organism evidence="1 2">
    <name type="scientific">Basidiobolus ranarum</name>
    <dbReference type="NCBI Taxonomy" id="34480"/>
    <lineage>
        <taxon>Eukaryota</taxon>
        <taxon>Fungi</taxon>
        <taxon>Fungi incertae sedis</taxon>
        <taxon>Zoopagomycota</taxon>
        <taxon>Entomophthoromycotina</taxon>
        <taxon>Basidiobolomycetes</taxon>
        <taxon>Basidiobolales</taxon>
        <taxon>Basidiobolaceae</taxon>
        <taxon>Basidiobolus</taxon>
    </lineage>
</organism>
<dbReference type="Proteomes" id="UP001479436">
    <property type="component" value="Unassembled WGS sequence"/>
</dbReference>
<protein>
    <submittedName>
        <fullName evidence="1">Uncharacterized protein</fullName>
    </submittedName>
</protein>
<dbReference type="InterPro" id="IPR008922">
    <property type="entry name" value="Di-copper_centre_dom_sf"/>
</dbReference>
<dbReference type="SUPFAM" id="SSF48056">
    <property type="entry name" value="Di-copper centre-containing domain"/>
    <property type="match status" value="1"/>
</dbReference>
<dbReference type="EMBL" id="JASJQH010007859">
    <property type="protein sequence ID" value="KAK9700967.1"/>
    <property type="molecule type" value="Genomic_DNA"/>
</dbReference>
<gene>
    <name evidence="1" type="ORF">K7432_011956</name>
</gene>
<evidence type="ECO:0000313" key="1">
    <source>
        <dbReference type="EMBL" id="KAK9700967.1"/>
    </source>
</evidence>
<proteinExistence type="predicted"/>
<comment type="caution">
    <text evidence="1">The sequence shown here is derived from an EMBL/GenBank/DDBJ whole genome shotgun (WGS) entry which is preliminary data.</text>
</comment>
<keyword evidence="2" id="KW-1185">Reference proteome</keyword>
<dbReference type="Gene3D" id="1.10.1280.10">
    <property type="entry name" value="Di-copper center containing domain from catechol oxidase"/>
    <property type="match status" value="1"/>
</dbReference>
<sequence length="176" mass="19988">MHHAFVDKIWADWQDANPSLAGDYSGVNHMNGNAVTTSDVLEPFGYRVADILSTTSLCYRYPEGRNRRSIELKKRTLIEESMESLLSSLNETLDFNQLLNSVINTNQPDYASIFGLPNSFDREQEGLNVPAALDLDFINMYGFDVRKVRTMEMENAMWIKKSNQMASSDSSTDLLF</sequence>